<dbReference type="EMBL" id="CAXLJM020000038">
    <property type="protein sequence ID" value="CAL8107642.1"/>
    <property type="molecule type" value="Genomic_DNA"/>
</dbReference>
<dbReference type="Proteomes" id="UP001642540">
    <property type="component" value="Unassembled WGS sequence"/>
</dbReference>
<proteinExistence type="inferred from homology"/>
<dbReference type="InterPro" id="IPR007918">
    <property type="entry name" value="MDM35_apoptosis"/>
</dbReference>
<evidence type="ECO:0000313" key="4">
    <source>
        <dbReference type="EMBL" id="CAL8107642.1"/>
    </source>
</evidence>
<evidence type="ECO:0000313" key="6">
    <source>
        <dbReference type="Proteomes" id="UP001642540"/>
    </source>
</evidence>
<dbReference type="PANTHER" id="PTHR46403">
    <property type="entry name" value="TP53-REGULATED INHIBITOR OF APOPTOSIS 1"/>
    <property type="match status" value="1"/>
</dbReference>
<dbReference type="Pfam" id="PF05254">
    <property type="entry name" value="UPF0203"/>
    <property type="match status" value="1"/>
</dbReference>
<evidence type="ECO:0000256" key="3">
    <source>
        <dbReference type="ARBA" id="ARBA00023706"/>
    </source>
</evidence>
<comment type="catalytic activity">
    <reaction evidence="3">
        <text>a 1,2-diacyl-sn-glycero-3-phosphate(in) = a 1,2-diacyl-sn-glycero-3-phosphate(out)</text>
        <dbReference type="Rhea" id="RHEA:36435"/>
        <dbReference type="ChEBI" id="CHEBI:58608"/>
    </reaction>
</comment>
<dbReference type="EMBL" id="CAXLJM020000043">
    <property type="protein sequence ID" value="CAL8110073.1"/>
    <property type="molecule type" value="Genomic_DNA"/>
</dbReference>
<keyword evidence="2" id="KW-1015">Disulfide bond</keyword>
<evidence type="ECO:0000256" key="2">
    <source>
        <dbReference type="ARBA" id="ARBA00023157"/>
    </source>
</evidence>
<organism evidence="5 6">
    <name type="scientific">Orchesella dallaii</name>
    <dbReference type="NCBI Taxonomy" id="48710"/>
    <lineage>
        <taxon>Eukaryota</taxon>
        <taxon>Metazoa</taxon>
        <taxon>Ecdysozoa</taxon>
        <taxon>Arthropoda</taxon>
        <taxon>Hexapoda</taxon>
        <taxon>Collembola</taxon>
        <taxon>Entomobryomorpha</taxon>
        <taxon>Entomobryoidea</taxon>
        <taxon>Orchesellidae</taxon>
        <taxon>Orchesellinae</taxon>
        <taxon>Orchesella</taxon>
    </lineage>
</organism>
<sequence length="103" mass="11808">MAESKGESGKLMDHNPKVMDSLDKKCNDLKHAYDSCFNSWFSEKFLKGNYKEAIPCESILKMYSDCVKEAMKARNMDPVLYAKHWEESPMRKFTDNGGKNGTT</sequence>
<comment type="similarity">
    <text evidence="1">Belongs to the TRIAP1/MDM35 family.</text>
</comment>
<gene>
    <name evidence="4" type="ORF">ODALV1_LOCUS12735</name>
    <name evidence="5" type="ORF">ODALV1_LOCUS13954</name>
</gene>
<dbReference type="PANTHER" id="PTHR46403:SF1">
    <property type="entry name" value="TP53-REGULATED INHIBITOR OF APOPTOSIS 1"/>
    <property type="match status" value="1"/>
</dbReference>
<evidence type="ECO:0000256" key="1">
    <source>
        <dbReference type="ARBA" id="ARBA00006196"/>
    </source>
</evidence>
<name>A0ABP1QUH3_9HEXA</name>
<keyword evidence="6" id="KW-1185">Reference proteome</keyword>
<evidence type="ECO:0008006" key="7">
    <source>
        <dbReference type="Google" id="ProtNLM"/>
    </source>
</evidence>
<reference evidence="5 6" key="1">
    <citation type="submission" date="2024-08" db="EMBL/GenBank/DDBJ databases">
        <authorList>
            <person name="Cucini C."/>
            <person name="Frati F."/>
        </authorList>
    </citation>
    <scope>NUCLEOTIDE SEQUENCE [LARGE SCALE GENOMIC DNA]</scope>
</reference>
<accession>A0ABP1QUH3</accession>
<protein>
    <recommendedName>
        <fullName evidence="7">TP53-regulated inhibitor of apoptosis 1</fullName>
    </recommendedName>
</protein>
<evidence type="ECO:0000313" key="5">
    <source>
        <dbReference type="EMBL" id="CAL8110073.1"/>
    </source>
</evidence>
<comment type="caution">
    <text evidence="5">The sequence shown here is derived from an EMBL/GenBank/DDBJ whole genome shotgun (WGS) entry which is preliminary data.</text>
</comment>